<organism evidence="1 2">
    <name type="scientific">Symbiochloris irregularis</name>
    <dbReference type="NCBI Taxonomy" id="706552"/>
    <lineage>
        <taxon>Eukaryota</taxon>
        <taxon>Viridiplantae</taxon>
        <taxon>Chlorophyta</taxon>
        <taxon>core chlorophytes</taxon>
        <taxon>Trebouxiophyceae</taxon>
        <taxon>Trebouxiales</taxon>
        <taxon>Trebouxiaceae</taxon>
        <taxon>Symbiochloris</taxon>
    </lineage>
</organism>
<sequence>MGSSDDTCTSPSLGVWLKPAKAAPSSATIHYCHTLITSQQATVSAPLRPGVPRPLRLCPQYSQYSQRQGRGRWL</sequence>
<protein>
    <submittedName>
        <fullName evidence="1">Uncharacterized protein</fullName>
    </submittedName>
</protein>
<accession>A0AAW1NND7</accession>
<comment type="caution">
    <text evidence="1">The sequence shown here is derived from an EMBL/GenBank/DDBJ whole genome shotgun (WGS) entry which is preliminary data.</text>
</comment>
<evidence type="ECO:0000313" key="1">
    <source>
        <dbReference type="EMBL" id="KAK9785247.1"/>
    </source>
</evidence>
<name>A0AAW1NND7_9CHLO</name>
<evidence type="ECO:0000313" key="2">
    <source>
        <dbReference type="Proteomes" id="UP001465755"/>
    </source>
</evidence>
<dbReference type="AlphaFoldDB" id="A0AAW1NND7"/>
<reference evidence="1 2" key="1">
    <citation type="journal article" date="2024" name="Nat. Commun.">
        <title>Phylogenomics reveals the evolutionary origins of lichenization in chlorophyte algae.</title>
        <authorList>
            <person name="Puginier C."/>
            <person name="Libourel C."/>
            <person name="Otte J."/>
            <person name="Skaloud P."/>
            <person name="Haon M."/>
            <person name="Grisel S."/>
            <person name="Petersen M."/>
            <person name="Berrin J.G."/>
            <person name="Delaux P.M."/>
            <person name="Dal Grande F."/>
            <person name="Keller J."/>
        </authorList>
    </citation>
    <scope>NUCLEOTIDE SEQUENCE [LARGE SCALE GENOMIC DNA]</scope>
    <source>
        <strain evidence="1 2">SAG 2036</strain>
    </source>
</reference>
<dbReference type="Proteomes" id="UP001465755">
    <property type="component" value="Unassembled WGS sequence"/>
</dbReference>
<dbReference type="EMBL" id="JALJOQ010000313">
    <property type="protein sequence ID" value="KAK9785247.1"/>
    <property type="molecule type" value="Genomic_DNA"/>
</dbReference>
<proteinExistence type="predicted"/>
<gene>
    <name evidence="1" type="ORF">WJX73_001304</name>
</gene>
<keyword evidence="2" id="KW-1185">Reference proteome</keyword>